<dbReference type="AlphaFoldDB" id="A0A2X0KDJ3"/>
<sequence>MSLEHEGSRSQMRQFRCNIAGCQRSFHHVRNLEAHLHVHDRPRPLDRVLPTSSAAERSHLQVLRQQRSRQEFFRRRRRRQKNLRNGWPDCDVDGSPRICSAVVRPCGIGTRPGFSECDGSMEWGVCARVISGESLSGFARVAILRDGSWKDADQTLLCNEILPRVLLYSTKDLIEEMFDVPRTHFELMWHRAGLSGLAQDAQGSLLDRFRKEQELEASTGAAKKYSVMTASWVEDVAQHRPHEFKLSVAVAQRPYRNGVYDEVSDYEEHTAVSDLPFTTTPFLACARDAPTTTSGATFWNRVMVPFAVGLSPRLPTWDDAGDEVHAPELVKVVLDLVEHILAQPSRLFAPGLAINETVAYLVVLDHETCRIATISDCWQRGFGELAAVLSVLLDLDVYSAGFPSFLRYKCLPSSGITAVSLLASVFDSSAGRSVQFEEEEPIALLSGPAGKRGSVFSRSTAVFHLTRPSLQRESGDSVAPLGSSFMFKMSFVSPSTANVELDMLTQITKALDDGTLPPKVAQHLALLELAQSLSPHKSQLEDARLPRPPAPPQDMFLPFWPPCAEVSRRTLELLILRNPTPLPVPLVDFARPLEPKLLESTMIPKMINKRRETAGPGVEPGSSQKPLPLPHIPQVFDQLLNVLAILVERNFHHRDLSVGHILHYQGHLVLVDWSAGIRAPLSDSVLVGAEESRYLKGSPYSDPLDWLESNSDPEVCVPPPYQPAHALESTIYCLLVGLAHRIAPQEEIWRTLRLQHQSGGFASPMRYFHLRGMLWRQSPSESFSRLSRRGQLLAAIRGEDAALGDLVDAVTEEWPFMRSIDNGGKALWAAIQIKFHAFGGNAQ</sequence>
<keyword evidence="1" id="KW-0862">Zinc</keyword>
<dbReference type="OrthoDB" id="2539540at2759"/>
<protein>
    <submittedName>
        <fullName evidence="3">BZ3500_MvSof-1268-A1-R1_Chr1-1g01270 protein</fullName>
    </submittedName>
</protein>
<keyword evidence="4" id="KW-1185">Reference proteome</keyword>
<dbReference type="STRING" id="289078.A0A2X0KDJ3"/>
<keyword evidence="1" id="KW-0863">Zinc-finger</keyword>
<dbReference type="InterPro" id="IPR013087">
    <property type="entry name" value="Znf_C2H2_type"/>
</dbReference>
<reference evidence="4" key="1">
    <citation type="submission" date="2016-10" db="EMBL/GenBank/DDBJ databases">
        <authorList>
            <person name="Jeantristanb JTB J.-T."/>
            <person name="Ricardo R."/>
        </authorList>
    </citation>
    <scope>NUCLEOTIDE SEQUENCE [LARGE SCALE GENOMIC DNA]</scope>
</reference>
<organism evidence="3 4">
    <name type="scientific">Microbotryum saponariae</name>
    <dbReference type="NCBI Taxonomy" id="289078"/>
    <lineage>
        <taxon>Eukaryota</taxon>
        <taxon>Fungi</taxon>
        <taxon>Dikarya</taxon>
        <taxon>Basidiomycota</taxon>
        <taxon>Pucciniomycotina</taxon>
        <taxon>Microbotryomycetes</taxon>
        <taxon>Microbotryales</taxon>
        <taxon>Microbotryaceae</taxon>
        <taxon>Microbotryum</taxon>
    </lineage>
</organism>
<proteinExistence type="predicted"/>
<dbReference type="GO" id="GO:0008270">
    <property type="term" value="F:zinc ion binding"/>
    <property type="evidence" value="ECO:0007669"/>
    <property type="project" value="UniProtKB-KW"/>
</dbReference>
<evidence type="ECO:0000256" key="1">
    <source>
        <dbReference type="PROSITE-ProRule" id="PRU00042"/>
    </source>
</evidence>
<dbReference type="SMART" id="SM00355">
    <property type="entry name" value="ZnF_C2H2"/>
    <property type="match status" value="1"/>
</dbReference>
<gene>
    <name evidence="3" type="ORF">BZ3500_MVSOF-1268-A1-R1_CHR1-1G01270</name>
</gene>
<name>A0A2X0KDJ3_9BASI</name>
<dbReference type="InterPro" id="IPR011009">
    <property type="entry name" value="Kinase-like_dom_sf"/>
</dbReference>
<dbReference type="Proteomes" id="UP000249723">
    <property type="component" value="Unassembled WGS sequence"/>
</dbReference>
<feature type="domain" description="C2H2-type" evidence="2">
    <location>
        <begin position="15"/>
        <end position="44"/>
    </location>
</feature>
<keyword evidence="1" id="KW-0479">Metal-binding</keyword>
<evidence type="ECO:0000259" key="2">
    <source>
        <dbReference type="PROSITE" id="PS50157"/>
    </source>
</evidence>
<dbReference type="PROSITE" id="PS50157">
    <property type="entry name" value="ZINC_FINGER_C2H2_2"/>
    <property type="match status" value="1"/>
</dbReference>
<dbReference type="PROSITE" id="PS00028">
    <property type="entry name" value="ZINC_FINGER_C2H2_1"/>
    <property type="match status" value="1"/>
</dbReference>
<dbReference type="SUPFAM" id="SSF56112">
    <property type="entry name" value="Protein kinase-like (PK-like)"/>
    <property type="match status" value="1"/>
</dbReference>
<accession>A0A2X0KDJ3</accession>
<dbReference type="EMBL" id="FMWP01000013">
    <property type="protein sequence ID" value="SCZ89578.1"/>
    <property type="molecule type" value="Genomic_DNA"/>
</dbReference>
<evidence type="ECO:0000313" key="3">
    <source>
        <dbReference type="EMBL" id="SCZ89578.1"/>
    </source>
</evidence>
<evidence type="ECO:0000313" key="4">
    <source>
        <dbReference type="Proteomes" id="UP000249723"/>
    </source>
</evidence>